<dbReference type="SUPFAM" id="SSF53098">
    <property type="entry name" value="Ribonuclease H-like"/>
    <property type="match status" value="1"/>
</dbReference>
<accession>A0A8S3V413</accession>
<sequence>MLPWQWVLDLVETLVRTPLSGDLVLVNSSAIADTERSLESLKSVIEMSKKVIDRSLLLSEHERLHKEVIRILAEELEICLTKKKSKINMEFFTNLVSKDPQDSLEEPEWDNLTTESLEAIEYAVRNMDRFQKSKLLEEVVIVLSRLFQIQYKSTEDQTTHLSQVVEDAFQSKKVTLAVFVDLQRAFDKVWKDGLLAKMLRYGISGRMYKWTKSYLYNRRARVLVDGQCGQKVLLKQGVPQGGVLPPTLFILFMNDLVPELPKGVQSALYADDLVLWCSEEYASTAKYRIQTALDIIVTWAKQWCVTINREKTTGTLFTLSPKTQSNQALRIITGAMKSTPIKSMEDITNIPPLGKRRECKAMIQATKYQCSQDHPMNTRLKQLSSGRLKRSSFTLETRALQRKHQEALPKYIEPIVFTMNNTPCEEKLGNVTIQTSVPLITTRDEQTSNVKKILTMSMLEEQYPSETWVRVYTDGSATNATTNGGAGIYIKYPNGDQQSEAIPTGLHCSNYKAEEEAITHAAHSILNKIDDTSQVVFLTDALSVLQALKNDKLPQLQQALYNIKSLTTVIQWIPSHCGVWGNEQADRLAKYGAEQQQEENPVCFSEMKTIIKSLFNTPQQQDSYHQLTRSEQTTIFRLRTGHNRLNLHLHKVMKVVPSPMCPCGEAEQDTAHLLQSCNLHQALTDKIWHSVTSLEEKLYGPVDSLQKTTRFVEETGIQV</sequence>
<feature type="domain" description="Reverse transcriptase" evidence="1">
    <location>
        <begin position="101"/>
        <end position="337"/>
    </location>
</feature>
<dbReference type="PROSITE" id="PS50878">
    <property type="entry name" value="RT_POL"/>
    <property type="match status" value="1"/>
</dbReference>
<dbReference type="InterPro" id="IPR036397">
    <property type="entry name" value="RNaseH_sf"/>
</dbReference>
<dbReference type="Gene3D" id="3.30.420.10">
    <property type="entry name" value="Ribonuclease H-like superfamily/Ribonuclease H"/>
    <property type="match status" value="1"/>
</dbReference>
<dbReference type="Pfam" id="PF00078">
    <property type="entry name" value="RVT_1"/>
    <property type="match status" value="1"/>
</dbReference>
<protein>
    <submittedName>
        <fullName evidence="3">Uncharacterized protein</fullName>
    </submittedName>
</protein>
<keyword evidence="4" id="KW-1185">Reference proteome</keyword>
<evidence type="ECO:0000259" key="1">
    <source>
        <dbReference type="PROSITE" id="PS50878"/>
    </source>
</evidence>
<dbReference type="Pfam" id="PF00075">
    <property type="entry name" value="RNase_H"/>
    <property type="match status" value="1"/>
</dbReference>
<dbReference type="InterPro" id="IPR043502">
    <property type="entry name" value="DNA/RNA_pol_sf"/>
</dbReference>
<dbReference type="AlphaFoldDB" id="A0A8S3V413"/>
<gene>
    <name evidence="3" type="ORF">MEDL_63721</name>
</gene>
<dbReference type="InterPro" id="IPR012337">
    <property type="entry name" value="RNaseH-like_sf"/>
</dbReference>
<organism evidence="3 4">
    <name type="scientific">Mytilus edulis</name>
    <name type="common">Blue mussel</name>
    <dbReference type="NCBI Taxonomy" id="6550"/>
    <lineage>
        <taxon>Eukaryota</taxon>
        <taxon>Metazoa</taxon>
        <taxon>Spiralia</taxon>
        <taxon>Lophotrochozoa</taxon>
        <taxon>Mollusca</taxon>
        <taxon>Bivalvia</taxon>
        <taxon>Autobranchia</taxon>
        <taxon>Pteriomorphia</taxon>
        <taxon>Mytilida</taxon>
        <taxon>Mytiloidea</taxon>
        <taxon>Mytilidae</taxon>
        <taxon>Mytilinae</taxon>
        <taxon>Mytilus</taxon>
    </lineage>
</organism>
<dbReference type="PANTHER" id="PTHR33332">
    <property type="entry name" value="REVERSE TRANSCRIPTASE DOMAIN-CONTAINING PROTEIN"/>
    <property type="match status" value="1"/>
</dbReference>
<evidence type="ECO:0000313" key="3">
    <source>
        <dbReference type="EMBL" id="CAG2252127.1"/>
    </source>
</evidence>
<dbReference type="GO" id="GO:0004523">
    <property type="term" value="F:RNA-DNA hybrid ribonuclease activity"/>
    <property type="evidence" value="ECO:0007669"/>
    <property type="project" value="InterPro"/>
</dbReference>
<proteinExistence type="predicted"/>
<dbReference type="Proteomes" id="UP000683360">
    <property type="component" value="Unassembled WGS sequence"/>
</dbReference>
<dbReference type="OrthoDB" id="6147158at2759"/>
<dbReference type="InterPro" id="IPR002156">
    <property type="entry name" value="RNaseH_domain"/>
</dbReference>
<dbReference type="GO" id="GO:0003676">
    <property type="term" value="F:nucleic acid binding"/>
    <property type="evidence" value="ECO:0007669"/>
    <property type="project" value="InterPro"/>
</dbReference>
<evidence type="ECO:0000259" key="2">
    <source>
        <dbReference type="PROSITE" id="PS50879"/>
    </source>
</evidence>
<dbReference type="CDD" id="cd09276">
    <property type="entry name" value="Rnase_HI_RT_non_LTR"/>
    <property type="match status" value="1"/>
</dbReference>
<dbReference type="GO" id="GO:0006259">
    <property type="term" value="P:DNA metabolic process"/>
    <property type="evidence" value="ECO:0007669"/>
    <property type="project" value="UniProtKB-ARBA"/>
</dbReference>
<dbReference type="PROSITE" id="PS50879">
    <property type="entry name" value="RNASE_H_1"/>
    <property type="match status" value="1"/>
</dbReference>
<evidence type="ECO:0000313" key="4">
    <source>
        <dbReference type="Proteomes" id="UP000683360"/>
    </source>
</evidence>
<comment type="caution">
    <text evidence="3">The sequence shown here is derived from an EMBL/GenBank/DDBJ whole genome shotgun (WGS) entry which is preliminary data.</text>
</comment>
<reference evidence="3" key="1">
    <citation type="submission" date="2021-03" db="EMBL/GenBank/DDBJ databases">
        <authorList>
            <person name="Bekaert M."/>
        </authorList>
    </citation>
    <scope>NUCLEOTIDE SEQUENCE</scope>
</reference>
<dbReference type="SUPFAM" id="SSF56672">
    <property type="entry name" value="DNA/RNA polymerases"/>
    <property type="match status" value="1"/>
</dbReference>
<name>A0A8S3V413_MYTED</name>
<dbReference type="CDD" id="cd01650">
    <property type="entry name" value="RT_nLTR_like"/>
    <property type="match status" value="1"/>
</dbReference>
<dbReference type="EMBL" id="CAJPWZ010003105">
    <property type="protein sequence ID" value="CAG2252127.1"/>
    <property type="molecule type" value="Genomic_DNA"/>
</dbReference>
<dbReference type="InterPro" id="IPR000477">
    <property type="entry name" value="RT_dom"/>
</dbReference>
<feature type="domain" description="RNase H type-1" evidence="2">
    <location>
        <begin position="465"/>
        <end position="594"/>
    </location>
</feature>